<evidence type="ECO:0000313" key="2">
    <source>
        <dbReference type="EMBL" id="MFE4105176.1"/>
    </source>
</evidence>
<keyword evidence="3" id="KW-1185">Reference proteome</keyword>
<feature type="region of interest" description="Disordered" evidence="1">
    <location>
        <begin position="89"/>
        <end position="119"/>
    </location>
</feature>
<sequence>MTGFIRGLFGKGKKSEAQVPPKPAKQEKAFFLDSDQAKTFGDIDYMRSAKTVKRTFAKKKGSIGELESIRQISALSSVDFAENGQPVVKVPQVGKPQPQMTTEMITQSAQPQRRQPDDSMDMFRNMARNLKKK</sequence>
<protein>
    <submittedName>
        <fullName evidence="2">Uncharacterized protein</fullName>
    </submittedName>
</protein>
<evidence type="ECO:0000256" key="1">
    <source>
        <dbReference type="SAM" id="MobiDB-lite"/>
    </source>
</evidence>
<comment type="caution">
    <text evidence="2">The sequence shown here is derived from an EMBL/GenBank/DDBJ whole genome shotgun (WGS) entry which is preliminary data.</text>
</comment>
<dbReference type="RefSeq" id="WP_377961289.1">
    <property type="nucleotide sequence ID" value="NZ_JBHZOL010000020.1"/>
</dbReference>
<feature type="compositionally biased region" description="Polar residues" evidence="1">
    <location>
        <begin position="100"/>
        <end position="113"/>
    </location>
</feature>
<evidence type="ECO:0000313" key="3">
    <source>
        <dbReference type="Proteomes" id="UP001600165"/>
    </source>
</evidence>
<feature type="region of interest" description="Disordered" evidence="1">
    <location>
        <begin position="1"/>
        <end position="24"/>
    </location>
</feature>
<organism evidence="2 3">
    <name type="scientific">Almyronema epifaneia S1</name>
    <dbReference type="NCBI Taxonomy" id="2991925"/>
    <lineage>
        <taxon>Bacteria</taxon>
        <taxon>Bacillati</taxon>
        <taxon>Cyanobacteriota</taxon>
        <taxon>Cyanophyceae</taxon>
        <taxon>Nodosilineales</taxon>
        <taxon>Nodosilineaceae</taxon>
        <taxon>Almyronema</taxon>
        <taxon>Almyronema epifaneia</taxon>
    </lineage>
</organism>
<feature type="compositionally biased region" description="Low complexity" evidence="1">
    <location>
        <begin position="89"/>
        <end position="99"/>
    </location>
</feature>
<dbReference type="EMBL" id="JBHZOL010000020">
    <property type="protein sequence ID" value="MFE4105176.1"/>
    <property type="molecule type" value="Genomic_DNA"/>
</dbReference>
<name>A0ABW6IAK5_9CYAN</name>
<dbReference type="Proteomes" id="UP001600165">
    <property type="component" value="Unassembled WGS sequence"/>
</dbReference>
<reference evidence="2 3" key="1">
    <citation type="submission" date="2024-10" db="EMBL/GenBank/DDBJ databases">
        <authorList>
            <person name="Ratan Roy A."/>
            <person name="Morales Sandoval P.H."/>
            <person name="De Los Santos Villalobos S."/>
            <person name="Chakraborty S."/>
            <person name="Mukherjee J."/>
        </authorList>
    </citation>
    <scope>NUCLEOTIDE SEQUENCE [LARGE SCALE GENOMIC DNA]</scope>
    <source>
        <strain evidence="2 3">S1</strain>
    </source>
</reference>
<gene>
    <name evidence="2" type="ORF">ACFVKH_02730</name>
</gene>
<proteinExistence type="predicted"/>
<accession>A0ABW6IAK5</accession>